<dbReference type="SUPFAM" id="SSF52540">
    <property type="entry name" value="P-loop containing nucleoside triphosphate hydrolases"/>
    <property type="match status" value="1"/>
</dbReference>
<dbReference type="Proteomes" id="UP001365405">
    <property type="component" value="Unassembled WGS sequence"/>
</dbReference>
<organism evidence="8 9">
    <name type="scientific">Pseudaquabacterium inlustre</name>
    <dbReference type="NCBI Taxonomy" id="2984192"/>
    <lineage>
        <taxon>Bacteria</taxon>
        <taxon>Pseudomonadati</taxon>
        <taxon>Pseudomonadota</taxon>
        <taxon>Betaproteobacteria</taxon>
        <taxon>Burkholderiales</taxon>
        <taxon>Sphaerotilaceae</taxon>
        <taxon>Pseudaquabacterium</taxon>
    </lineage>
</organism>
<keyword evidence="9" id="KW-1185">Reference proteome</keyword>
<reference evidence="8 9" key="1">
    <citation type="submission" date="2024-04" db="EMBL/GenBank/DDBJ databases">
        <title>Novel species of the genus Ideonella isolated from streams.</title>
        <authorList>
            <person name="Lu H."/>
        </authorList>
    </citation>
    <scope>NUCLEOTIDE SEQUENCE [LARGE SCALE GENOMIC DNA]</scope>
    <source>
        <strain evidence="8 9">DXS22W</strain>
    </source>
</reference>
<dbReference type="InterPro" id="IPR050763">
    <property type="entry name" value="ABC_transporter_ATP-binding"/>
</dbReference>
<keyword evidence="3" id="KW-0536">Nodulation</keyword>
<evidence type="ECO:0000256" key="1">
    <source>
        <dbReference type="ARBA" id="ARBA00005417"/>
    </source>
</evidence>
<dbReference type="EMBL" id="JBBUTH010000001">
    <property type="protein sequence ID" value="MEK8049337.1"/>
    <property type="molecule type" value="Genomic_DNA"/>
</dbReference>
<feature type="domain" description="ABC transporter" evidence="7">
    <location>
        <begin position="14"/>
        <end position="244"/>
    </location>
</feature>
<evidence type="ECO:0000256" key="2">
    <source>
        <dbReference type="ARBA" id="ARBA00022448"/>
    </source>
</evidence>
<dbReference type="InterPro" id="IPR003439">
    <property type="entry name" value="ABC_transporter-like_ATP-bd"/>
</dbReference>
<keyword evidence="2" id="KW-0813">Transport</keyword>
<dbReference type="NCBIfam" id="TIGR03864">
    <property type="entry name" value="PQQ_ABC_ATP"/>
    <property type="match status" value="1"/>
</dbReference>
<keyword evidence="4" id="KW-0472">Membrane</keyword>
<gene>
    <name evidence="8" type="ORF">AACH10_03705</name>
</gene>
<dbReference type="Gene3D" id="3.40.50.300">
    <property type="entry name" value="P-loop containing nucleotide triphosphate hydrolases"/>
    <property type="match status" value="1"/>
</dbReference>
<dbReference type="PROSITE" id="PS50893">
    <property type="entry name" value="ABC_TRANSPORTER_2"/>
    <property type="match status" value="1"/>
</dbReference>
<evidence type="ECO:0000313" key="8">
    <source>
        <dbReference type="EMBL" id="MEK8049337.1"/>
    </source>
</evidence>
<protein>
    <submittedName>
        <fullName evidence="8">ATP-binding cassette domain-containing protein</fullName>
    </submittedName>
</protein>
<evidence type="ECO:0000256" key="3">
    <source>
        <dbReference type="ARBA" id="ARBA00022458"/>
    </source>
</evidence>
<dbReference type="RefSeq" id="WP_341409005.1">
    <property type="nucleotide sequence ID" value="NZ_JBBUTH010000001.1"/>
</dbReference>
<proteinExistence type="inferred from homology"/>
<keyword evidence="5" id="KW-0547">Nucleotide-binding</keyword>
<evidence type="ECO:0000259" key="7">
    <source>
        <dbReference type="PROSITE" id="PS50893"/>
    </source>
</evidence>
<dbReference type="InterPro" id="IPR003593">
    <property type="entry name" value="AAA+_ATPase"/>
</dbReference>
<accession>A0ABU9CFH9</accession>
<evidence type="ECO:0000256" key="6">
    <source>
        <dbReference type="ARBA" id="ARBA00022840"/>
    </source>
</evidence>
<dbReference type="InterPro" id="IPR027417">
    <property type="entry name" value="P-loop_NTPase"/>
</dbReference>
<dbReference type="Pfam" id="PF00005">
    <property type="entry name" value="ABC_tran"/>
    <property type="match status" value="1"/>
</dbReference>
<evidence type="ECO:0000313" key="9">
    <source>
        <dbReference type="Proteomes" id="UP001365405"/>
    </source>
</evidence>
<dbReference type="InterPro" id="IPR017871">
    <property type="entry name" value="ABC_transporter-like_CS"/>
</dbReference>
<comment type="similarity">
    <text evidence="1">Belongs to the ABC transporter superfamily.</text>
</comment>
<dbReference type="InterPro" id="IPR022467">
    <property type="entry name" value="ABC_transprt_ATP-bd_su_PQQ"/>
</dbReference>
<dbReference type="GO" id="GO:0005524">
    <property type="term" value="F:ATP binding"/>
    <property type="evidence" value="ECO:0007669"/>
    <property type="project" value="UniProtKB-KW"/>
</dbReference>
<comment type="caution">
    <text evidence="8">The sequence shown here is derived from an EMBL/GenBank/DDBJ whole genome shotgun (WGS) entry which is preliminary data.</text>
</comment>
<keyword evidence="6 8" id="KW-0067">ATP-binding</keyword>
<dbReference type="PANTHER" id="PTHR42711:SF5">
    <property type="entry name" value="ABC TRANSPORTER ATP-BINDING PROTEIN NATA"/>
    <property type="match status" value="1"/>
</dbReference>
<name>A0ABU9CFH9_9BURK</name>
<evidence type="ECO:0000256" key="5">
    <source>
        <dbReference type="ARBA" id="ARBA00022741"/>
    </source>
</evidence>
<dbReference type="PROSITE" id="PS00211">
    <property type="entry name" value="ABC_TRANSPORTER_1"/>
    <property type="match status" value="1"/>
</dbReference>
<keyword evidence="4" id="KW-1003">Cell membrane</keyword>
<dbReference type="PANTHER" id="PTHR42711">
    <property type="entry name" value="ABC TRANSPORTER ATP-BINDING PROTEIN"/>
    <property type="match status" value="1"/>
</dbReference>
<sequence>MNPSPSHPAPAARLAIQSLTKRYGERTAVDALSLRVAPGSFVALLGPNGAGKSTLFQVLTGLFAADAGDVLVDGLSLRRQAVTALRHIGVVFQQMSLDLDLSVERNLRFHADLHGLPRAVATQRIQAGAAAGGLANDLARPVRELSGGNRRKVELVRALLHHPALLLMDEPTVGLDPKSRRDLLATVRADMAARGTSVLWATHLVEEAAQADRVIVLHKGRLLADGTPAEVTATLGGTDLEDAFIRATGPAGDKKQ</sequence>
<dbReference type="SMART" id="SM00382">
    <property type="entry name" value="AAA"/>
    <property type="match status" value="1"/>
</dbReference>
<evidence type="ECO:0000256" key="4">
    <source>
        <dbReference type="ARBA" id="ARBA00022475"/>
    </source>
</evidence>